<dbReference type="AlphaFoldDB" id="A0A4Y7J058"/>
<accession>A0A4Y7J058</accession>
<organism evidence="1 2">
    <name type="scientific">Papaver somniferum</name>
    <name type="common">Opium poppy</name>
    <dbReference type="NCBI Taxonomy" id="3469"/>
    <lineage>
        <taxon>Eukaryota</taxon>
        <taxon>Viridiplantae</taxon>
        <taxon>Streptophyta</taxon>
        <taxon>Embryophyta</taxon>
        <taxon>Tracheophyta</taxon>
        <taxon>Spermatophyta</taxon>
        <taxon>Magnoliopsida</taxon>
        <taxon>Ranunculales</taxon>
        <taxon>Papaveraceae</taxon>
        <taxon>Papaveroideae</taxon>
        <taxon>Papaver</taxon>
    </lineage>
</organism>
<dbReference type="Proteomes" id="UP000316621">
    <property type="component" value="Chromosome 3"/>
</dbReference>
<dbReference type="STRING" id="3469.A0A4Y7J058"/>
<reference evidence="1 2" key="1">
    <citation type="journal article" date="2018" name="Science">
        <title>The opium poppy genome and morphinan production.</title>
        <authorList>
            <person name="Guo L."/>
            <person name="Winzer T."/>
            <person name="Yang X."/>
            <person name="Li Y."/>
            <person name="Ning Z."/>
            <person name="He Z."/>
            <person name="Teodor R."/>
            <person name="Lu Y."/>
            <person name="Bowser T.A."/>
            <person name="Graham I.A."/>
            <person name="Ye K."/>
        </authorList>
    </citation>
    <scope>NUCLEOTIDE SEQUENCE [LARGE SCALE GENOMIC DNA]</scope>
    <source>
        <strain evidence="2">cv. HN1</strain>
        <tissue evidence="1">Leaves</tissue>
    </source>
</reference>
<dbReference type="PANTHER" id="PTHR10758">
    <property type="entry name" value="26S PROTEASOME NON-ATPASE REGULATORY SUBUNIT 3/COP9 SIGNALOSOME COMPLEX SUBUNIT 3"/>
    <property type="match status" value="1"/>
</dbReference>
<dbReference type="GO" id="GO:0008541">
    <property type="term" value="C:proteasome regulatory particle, lid subcomplex"/>
    <property type="evidence" value="ECO:0007669"/>
    <property type="project" value="TreeGrafter"/>
</dbReference>
<gene>
    <name evidence="1" type="ORF">C5167_011907</name>
</gene>
<protein>
    <submittedName>
        <fullName evidence="1">Uncharacterized protein</fullName>
    </submittedName>
</protein>
<sequence>MAGLGSRLNIQLEFTDATESLLQAAHKAPVGALGLGVRYSKRGHYSSISIGEIPEILTMFKFCSGVQAVLVGDLELFRNVADKFASTFSSDSTLNLVVRLRYNGIRTGTRYTCFSYPRISLVDVAHKPRLDSPNPVADAESNVAKAFRDNEAVPALGLSPNSHIRRKVQQREGGEQHEQQTYFRG</sequence>
<proteinExistence type="predicted"/>
<dbReference type="EMBL" id="CM010717">
    <property type="protein sequence ID" value="RZC53045.1"/>
    <property type="molecule type" value="Genomic_DNA"/>
</dbReference>
<evidence type="ECO:0000313" key="2">
    <source>
        <dbReference type="Proteomes" id="UP000316621"/>
    </source>
</evidence>
<keyword evidence="2" id="KW-1185">Reference proteome</keyword>
<dbReference type="Gramene" id="RZC53045">
    <property type="protein sequence ID" value="RZC53045"/>
    <property type="gene ID" value="C5167_011907"/>
</dbReference>
<evidence type="ECO:0000313" key="1">
    <source>
        <dbReference type="EMBL" id="RZC53045.1"/>
    </source>
</evidence>
<dbReference type="InterPro" id="IPR050756">
    <property type="entry name" value="CSN3"/>
</dbReference>
<dbReference type="PANTHER" id="PTHR10758:SF2">
    <property type="entry name" value="26S PROTEASOME NON-ATPASE REGULATORY SUBUNIT 3"/>
    <property type="match status" value="1"/>
</dbReference>
<name>A0A4Y7J058_PAPSO</name>
<dbReference type="GO" id="GO:0006511">
    <property type="term" value="P:ubiquitin-dependent protein catabolic process"/>
    <property type="evidence" value="ECO:0007669"/>
    <property type="project" value="TreeGrafter"/>
</dbReference>